<dbReference type="Gene3D" id="6.10.250.730">
    <property type="match status" value="1"/>
</dbReference>
<name>A0A1L5PF17_RHIET</name>
<dbReference type="InterPro" id="IPR010385">
    <property type="entry name" value="DUF982"/>
</dbReference>
<dbReference type="RefSeq" id="WP_074064593.1">
    <property type="nucleotide sequence ID" value="NZ_CP017244.1"/>
</dbReference>
<evidence type="ECO:0000313" key="1">
    <source>
        <dbReference type="EMBL" id="APO78771.1"/>
    </source>
</evidence>
<geneLocation type="plasmid" evidence="2">
    <name>prsp8c3c</name>
</geneLocation>
<dbReference type="Pfam" id="PF06169">
    <property type="entry name" value="DUF982"/>
    <property type="match status" value="1"/>
</dbReference>
<organism evidence="1 2">
    <name type="scientific">Rhizobium etli 8C-3</name>
    <dbReference type="NCBI Taxonomy" id="538025"/>
    <lineage>
        <taxon>Bacteria</taxon>
        <taxon>Pseudomonadati</taxon>
        <taxon>Pseudomonadota</taxon>
        <taxon>Alphaproteobacteria</taxon>
        <taxon>Hyphomicrobiales</taxon>
        <taxon>Rhizobiaceae</taxon>
        <taxon>Rhizobium/Agrobacterium group</taxon>
        <taxon>Rhizobium</taxon>
    </lineage>
</organism>
<dbReference type="EMBL" id="CP017244">
    <property type="protein sequence ID" value="APO78771.1"/>
    <property type="molecule type" value="Genomic_DNA"/>
</dbReference>
<dbReference type="AlphaFoldDB" id="A0A1L5PF17"/>
<sequence>MKQAAWDTPITLEDPETGNMRTVRTVRQAKVMLDRFWPAYHGSQYRKAEKVCDDALNGGDDETKARQAFIAAAIEAHFRLS</sequence>
<evidence type="ECO:0000313" key="2">
    <source>
        <dbReference type="Proteomes" id="UP000185109"/>
    </source>
</evidence>
<evidence type="ECO:0008006" key="3">
    <source>
        <dbReference type="Google" id="ProtNLM"/>
    </source>
</evidence>
<gene>
    <name evidence="1" type="ORF">AM571_PC01035</name>
</gene>
<protein>
    <recommendedName>
        <fullName evidence="3">DUF982 domain-containing protein</fullName>
    </recommendedName>
</protein>
<accession>A0A1L5PF17</accession>
<reference evidence="1 2" key="1">
    <citation type="submission" date="2016-09" db="EMBL/GenBank/DDBJ databases">
        <title>The complete genome sequences of Rhizobium gallicum, symbiovars gallicum and phaseoli, symbionts associated to common bean (Phaseolus vulgaris).</title>
        <authorList>
            <person name="Bustos P."/>
            <person name="Santamaria R.I."/>
            <person name="Perez-Carrascal O.M."/>
            <person name="Juarez S."/>
            <person name="Lozano L."/>
            <person name="Martinez-Flores I."/>
            <person name="Martinez-Romero E."/>
            <person name="Cevallos M."/>
            <person name="Romero D."/>
            <person name="Davila G."/>
            <person name="Gonzalez V."/>
        </authorList>
    </citation>
    <scope>NUCLEOTIDE SEQUENCE [LARGE SCALE GENOMIC DNA]</scope>
    <source>
        <strain evidence="1 2">8C-3</strain>
        <plasmid evidence="2">Plasmid prsp8c3c</plasmid>
    </source>
</reference>
<proteinExistence type="predicted"/>
<dbReference type="Proteomes" id="UP000185109">
    <property type="component" value="Plasmid pRsp8C3c"/>
</dbReference>
<keyword evidence="1" id="KW-0614">Plasmid</keyword>